<feature type="domain" description="Amine oxidase" evidence="3">
    <location>
        <begin position="139"/>
        <end position="443"/>
    </location>
</feature>
<name>A0A512AF59_9SPHN</name>
<comment type="similarity">
    <text evidence="1">Belongs to the carotenoid/retinoid oxidoreductase family.</text>
</comment>
<dbReference type="Pfam" id="PF01593">
    <property type="entry name" value="Amino_oxidase"/>
    <property type="match status" value="1"/>
</dbReference>
<dbReference type="Proteomes" id="UP000321464">
    <property type="component" value="Unassembled WGS sequence"/>
</dbReference>
<evidence type="ECO:0000313" key="5">
    <source>
        <dbReference type="Proteomes" id="UP000321464"/>
    </source>
</evidence>
<keyword evidence="2" id="KW-0560">Oxidoreductase</keyword>
<comment type="caution">
    <text evidence="4">The sequence shown here is derived from an EMBL/GenBank/DDBJ whole genome shotgun (WGS) entry which is preliminary data.</text>
</comment>
<sequence length="459" mass="48565">MRRVESGGLAIDAGPTVFTMRWIFDGLFGDAGERLEDHLGLITAETLARHAWRQGGNLDLFADVGRSAEAIGDFAGAAEAKAYLDFCARSADIYKTLAASFIAAERPSIPGLVARLGPFGIPALMRTVPMRTLWGALGDHFKDARLRQLFGRYSTYVGASPWAAPATLMLIAHVEQEGVWLVRGGIHEVARAIAGLAERHGATFRFGAHMDRIVVEGGRVTGVELAGGERLAADAVVFNGDISALTDEVRPVPVTAPRRRSLSAVTWCAAARTSGFELAHHNVFFAEDYRAEFEAIFKERRITQTPTVYLCAQDRGEGSNHPAGAPERLLALINAPADGDLGPLPDAVVADLARRSVGLMQDCGLELTAVDEPVVTDPAGFHALFPASGGALYGRANHGMMGSFARAGARGKVPGLYLAGGSVHPGPGIPMATMSGRIAAARLVADLAGNRRTVMLPAG</sequence>
<protein>
    <submittedName>
        <fullName evidence="4">Phytoene desaturase</fullName>
    </submittedName>
</protein>
<dbReference type="Gene3D" id="3.50.50.60">
    <property type="entry name" value="FAD/NAD(P)-binding domain"/>
    <property type="match status" value="2"/>
</dbReference>
<gene>
    <name evidence="4" type="ORF">NSE01_01490</name>
</gene>
<dbReference type="InterPro" id="IPR002937">
    <property type="entry name" value="Amino_oxidase"/>
</dbReference>
<evidence type="ECO:0000256" key="1">
    <source>
        <dbReference type="ARBA" id="ARBA00006046"/>
    </source>
</evidence>
<dbReference type="PANTHER" id="PTHR43734">
    <property type="entry name" value="PHYTOENE DESATURASE"/>
    <property type="match status" value="1"/>
</dbReference>
<evidence type="ECO:0000313" key="4">
    <source>
        <dbReference type="EMBL" id="GEN98316.1"/>
    </source>
</evidence>
<keyword evidence="5" id="KW-1185">Reference proteome</keyword>
<dbReference type="EMBL" id="BJYR01000001">
    <property type="protein sequence ID" value="GEN98316.1"/>
    <property type="molecule type" value="Genomic_DNA"/>
</dbReference>
<evidence type="ECO:0000256" key="2">
    <source>
        <dbReference type="ARBA" id="ARBA00023002"/>
    </source>
</evidence>
<dbReference type="AlphaFoldDB" id="A0A512AF59"/>
<organism evidence="4 5">
    <name type="scientific">Novosphingobium sediminis</name>
    <dbReference type="NCBI Taxonomy" id="707214"/>
    <lineage>
        <taxon>Bacteria</taxon>
        <taxon>Pseudomonadati</taxon>
        <taxon>Pseudomonadota</taxon>
        <taxon>Alphaproteobacteria</taxon>
        <taxon>Sphingomonadales</taxon>
        <taxon>Sphingomonadaceae</taxon>
        <taxon>Novosphingobium</taxon>
    </lineage>
</organism>
<dbReference type="GO" id="GO:0016491">
    <property type="term" value="F:oxidoreductase activity"/>
    <property type="evidence" value="ECO:0007669"/>
    <property type="project" value="UniProtKB-KW"/>
</dbReference>
<dbReference type="InterPro" id="IPR036188">
    <property type="entry name" value="FAD/NAD-bd_sf"/>
</dbReference>
<dbReference type="SUPFAM" id="SSF51905">
    <property type="entry name" value="FAD/NAD(P)-binding domain"/>
    <property type="match status" value="1"/>
</dbReference>
<dbReference type="PANTHER" id="PTHR43734:SF7">
    <property type="entry name" value="4,4'-DIAPONEUROSPORENE OXYGENASE"/>
    <property type="match status" value="1"/>
</dbReference>
<accession>A0A512AF59</accession>
<proteinExistence type="inferred from homology"/>
<reference evidence="4 5" key="1">
    <citation type="submission" date="2019-07" db="EMBL/GenBank/DDBJ databases">
        <title>Whole genome shotgun sequence of Novosphingobium sediminis NBRC 106119.</title>
        <authorList>
            <person name="Hosoyama A."/>
            <person name="Uohara A."/>
            <person name="Ohji S."/>
            <person name="Ichikawa N."/>
        </authorList>
    </citation>
    <scope>NUCLEOTIDE SEQUENCE [LARGE SCALE GENOMIC DNA]</scope>
    <source>
        <strain evidence="4 5">NBRC 106119</strain>
    </source>
</reference>
<evidence type="ECO:0000259" key="3">
    <source>
        <dbReference type="Pfam" id="PF01593"/>
    </source>
</evidence>